<dbReference type="AlphaFoldDB" id="A0A1X7JNB6"/>
<name>A0A1X7JNB6_9SPHI</name>
<evidence type="ECO:0000313" key="2">
    <source>
        <dbReference type="Proteomes" id="UP000192980"/>
    </source>
</evidence>
<dbReference type="EMBL" id="FXAU01000003">
    <property type="protein sequence ID" value="SMG29139.1"/>
    <property type="molecule type" value="Genomic_DNA"/>
</dbReference>
<organism evidence="1 2">
    <name type="scientific">Sphingobacterium psychroaquaticum</name>
    <dbReference type="NCBI Taxonomy" id="561061"/>
    <lineage>
        <taxon>Bacteria</taxon>
        <taxon>Pseudomonadati</taxon>
        <taxon>Bacteroidota</taxon>
        <taxon>Sphingobacteriia</taxon>
        <taxon>Sphingobacteriales</taxon>
        <taxon>Sphingobacteriaceae</taxon>
        <taxon>Sphingobacterium</taxon>
    </lineage>
</organism>
<evidence type="ECO:0000313" key="1">
    <source>
        <dbReference type="EMBL" id="SMG29139.1"/>
    </source>
</evidence>
<protein>
    <submittedName>
        <fullName evidence="1">Uncharacterized protein</fullName>
    </submittedName>
</protein>
<keyword evidence="2" id="KW-1185">Reference proteome</keyword>
<dbReference type="OrthoDB" id="706927at2"/>
<dbReference type="PROSITE" id="PS51257">
    <property type="entry name" value="PROKAR_LIPOPROTEIN"/>
    <property type="match status" value="1"/>
</dbReference>
<gene>
    <name evidence="1" type="ORF">SAMN05660862_1883</name>
</gene>
<reference evidence="1 2" key="1">
    <citation type="submission" date="2017-04" db="EMBL/GenBank/DDBJ databases">
        <authorList>
            <person name="Afonso C.L."/>
            <person name="Miller P.J."/>
            <person name="Scott M.A."/>
            <person name="Spackman E."/>
            <person name="Goraichik I."/>
            <person name="Dimitrov K.M."/>
            <person name="Suarez D.L."/>
            <person name="Swayne D.E."/>
        </authorList>
    </citation>
    <scope>NUCLEOTIDE SEQUENCE [LARGE SCALE GENOMIC DNA]</scope>
    <source>
        <strain evidence="1 2">DSM 22418</strain>
    </source>
</reference>
<dbReference type="RefSeq" id="WP_134431710.1">
    <property type="nucleotide sequence ID" value="NZ_CP038029.1"/>
</dbReference>
<dbReference type="Proteomes" id="UP000192980">
    <property type="component" value="Unassembled WGS sequence"/>
</dbReference>
<sequence length="233" mass="25482">MKKFSIRLLVCVVAGVFAFTSCLKDDNDYVPMPEGYMVFVNAFPEASGVIYNLDGRNINGYVPTPFQSYVGSRLFVGKRNLRIGSADENKVLIDSNITVKDTTAYTSFVYGTKELPKFAMTTDKGIENLGDKFGVRYFNFANGTGETNLFLGDATEPLFAKRPIETGATVVANEAFQATASGTIKLTVKDNAGTTLATRGDFVFQKGRYYTIILTGKKDDTKTPLYIGVVAVQ</sequence>
<dbReference type="STRING" id="561061.SAMN05660862_1883"/>
<proteinExistence type="predicted"/>
<accession>A0A1X7JNB6</accession>